<evidence type="ECO:0000256" key="3">
    <source>
        <dbReference type="ARBA" id="ARBA00023163"/>
    </source>
</evidence>
<comment type="caution">
    <text evidence="5">The sequence shown here is derived from an EMBL/GenBank/DDBJ whole genome shotgun (WGS) entry which is preliminary data.</text>
</comment>
<dbReference type="GO" id="GO:0043565">
    <property type="term" value="F:sequence-specific DNA binding"/>
    <property type="evidence" value="ECO:0007669"/>
    <property type="project" value="InterPro"/>
</dbReference>
<dbReference type="Proteomes" id="UP000297762">
    <property type="component" value="Unassembled WGS sequence"/>
</dbReference>
<dbReference type="OrthoDB" id="9814125at2"/>
<dbReference type="PROSITE" id="PS01124">
    <property type="entry name" value="HTH_ARAC_FAMILY_2"/>
    <property type="match status" value="1"/>
</dbReference>
<evidence type="ECO:0000313" key="5">
    <source>
        <dbReference type="EMBL" id="TGL60468.1"/>
    </source>
</evidence>
<dbReference type="InterPro" id="IPR018060">
    <property type="entry name" value="HTH_AraC"/>
</dbReference>
<keyword evidence="6" id="KW-1185">Reference proteome</keyword>
<keyword evidence="1" id="KW-0805">Transcription regulation</keyword>
<reference evidence="5" key="1">
    <citation type="journal article" date="2019" name="PLoS Negl. Trop. Dis.">
        <title>Revisiting the worldwide diversity of Leptospira species in the environment.</title>
        <authorList>
            <person name="Vincent A.T."/>
            <person name="Schiettekatte O."/>
            <person name="Bourhy P."/>
            <person name="Veyrier F.J."/>
            <person name="Picardeau M."/>
        </authorList>
    </citation>
    <scope>NUCLEOTIDE SEQUENCE [LARGE SCALE GENOMIC DNA]</scope>
    <source>
        <strain evidence="5">201702455</strain>
    </source>
</reference>
<evidence type="ECO:0000259" key="4">
    <source>
        <dbReference type="PROSITE" id="PS01124"/>
    </source>
</evidence>
<keyword evidence="2" id="KW-0238">DNA-binding</keyword>
<evidence type="ECO:0000256" key="2">
    <source>
        <dbReference type="ARBA" id="ARBA00023125"/>
    </source>
</evidence>
<protein>
    <submittedName>
        <fullName evidence="5">AraC family transcriptional regulator</fullName>
    </submittedName>
</protein>
<dbReference type="EMBL" id="RQGF01000028">
    <property type="protein sequence ID" value="TGL60468.1"/>
    <property type="molecule type" value="Genomic_DNA"/>
</dbReference>
<dbReference type="InterPro" id="IPR009057">
    <property type="entry name" value="Homeodomain-like_sf"/>
</dbReference>
<dbReference type="PANTHER" id="PTHR43280">
    <property type="entry name" value="ARAC-FAMILY TRANSCRIPTIONAL REGULATOR"/>
    <property type="match status" value="1"/>
</dbReference>
<name>A0A4R9K4M3_9LEPT</name>
<gene>
    <name evidence="5" type="ORF">EHQ64_11545</name>
</gene>
<organism evidence="5 6">
    <name type="scientific">Leptospira sarikeiensis</name>
    <dbReference type="NCBI Taxonomy" id="2484943"/>
    <lineage>
        <taxon>Bacteria</taxon>
        <taxon>Pseudomonadati</taxon>
        <taxon>Spirochaetota</taxon>
        <taxon>Spirochaetia</taxon>
        <taxon>Leptospirales</taxon>
        <taxon>Leptospiraceae</taxon>
        <taxon>Leptospira</taxon>
    </lineage>
</organism>
<evidence type="ECO:0000313" key="6">
    <source>
        <dbReference type="Proteomes" id="UP000297762"/>
    </source>
</evidence>
<dbReference type="SMART" id="SM00342">
    <property type="entry name" value="HTH_ARAC"/>
    <property type="match status" value="1"/>
</dbReference>
<keyword evidence="3" id="KW-0804">Transcription</keyword>
<dbReference type="Pfam" id="PF12833">
    <property type="entry name" value="HTH_18"/>
    <property type="match status" value="1"/>
</dbReference>
<evidence type="ECO:0000256" key="1">
    <source>
        <dbReference type="ARBA" id="ARBA00023015"/>
    </source>
</evidence>
<dbReference type="GO" id="GO:0003700">
    <property type="term" value="F:DNA-binding transcription factor activity"/>
    <property type="evidence" value="ECO:0007669"/>
    <property type="project" value="InterPro"/>
</dbReference>
<dbReference type="SUPFAM" id="SSF46689">
    <property type="entry name" value="Homeodomain-like"/>
    <property type="match status" value="1"/>
</dbReference>
<dbReference type="RefSeq" id="WP_135649641.1">
    <property type="nucleotide sequence ID" value="NZ_RQGF01000028.1"/>
</dbReference>
<dbReference type="Gene3D" id="1.10.10.60">
    <property type="entry name" value="Homeodomain-like"/>
    <property type="match status" value="1"/>
</dbReference>
<feature type="domain" description="HTH araC/xylS-type" evidence="4">
    <location>
        <begin position="200"/>
        <end position="305"/>
    </location>
</feature>
<dbReference type="AlphaFoldDB" id="A0A4R9K4M3"/>
<proteinExistence type="predicted"/>
<dbReference type="PANTHER" id="PTHR43280:SF32">
    <property type="entry name" value="TRANSCRIPTIONAL REGULATORY PROTEIN"/>
    <property type="match status" value="1"/>
</dbReference>
<sequence>MNSKNLITINSISEFHEMFGHSKPAHPLISITKLNGSESKMQPFLIENKFMYDFYTISIKKNIKGMIRYGRQSLDFREGMMGFSSPKQIFSFDESVDLSEMSGWYLIFHADFIRTYDLIKRIKNYGFFSYEVNEALHLSEKEEATIDSLMKNIQEEYLGSIDNFSQDLMVSYIELLIQYANRFYKRQFITRKNTNQDLLVKLENILEEYYVSDKFSELGIPTVKYISFQLNVSPNYLSDMLRTVTGQNTQQHIHNWIIEKAKEKLSTTSLSINEIAVQLGFEYPQYFSRLFKTKTKVSPLEFRNSF</sequence>
<accession>A0A4R9K4M3</accession>